<accession>A0A343TLZ7</accession>
<dbReference type="AlphaFoldDB" id="A0A343TLZ7"/>
<organism evidence="1 2">
    <name type="scientific">Halalkaliarchaeum desulfuricum</name>
    <dbReference type="NCBI Taxonomy" id="2055893"/>
    <lineage>
        <taxon>Archaea</taxon>
        <taxon>Methanobacteriati</taxon>
        <taxon>Methanobacteriota</taxon>
        <taxon>Stenosarchaea group</taxon>
        <taxon>Halobacteria</taxon>
        <taxon>Halobacteriales</taxon>
        <taxon>Haloferacaceae</taxon>
        <taxon>Halalkaliarchaeum</taxon>
    </lineage>
</organism>
<dbReference type="Gene3D" id="3.40.1260.10">
    <property type="entry name" value="DsrEFH-like"/>
    <property type="match status" value="1"/>
</dbReference>
<dbReference type="KEGG" id="hdf:AArcSl_2498"/>
<dbReference type="Pfam" id="PF02635">
    <property type="entry name" value="DsrE"/>
    <property type="match status" value="1"/>
</dbReference>
<dbReference type="EMBL" id="CP025066">
    <property type="protein sequence ID" value="AUX10119.1"/>
    <property type="molecule type" value="Genomic_DNA"/>
</dbReference>
<evidence type="ECO:0000313" key="2">
    <source>
        <dbReference type="Proteomes" id="UP000263012"/>
    </source>
</evidence>
<name>A0A343TLZ7_9EURY</name>
<dbReference type="Proteomes" id="UP000263012">
    <property type="component" value="Chromosome"/>
</dbReference>
<reference evidence="2" key="1">
    <citation type="submission" date="2017-11" db="EMBL/GenBank/DDBJ databases">
        <title>Phenotypic and genomic properties of facultatively anaerobic sulfur-reducing natronoarchaea from hypersaline soda lakes.</title>
        <authorList>
            <person name="Sorokin D.Y."/>
            <person name="Kublanov I.V."/>
            <person name="Roman P."/>
            <person name="Sinninghe Damste J.S."/>
            <person name="Golyshin P.N."/>
            <person name="Rojo D."/>
            <person name="Ciordia S."/>
            <person name="Mena M.D.C."/>
            <person name="Ferrer M."/>
            <person name="Messina E."/>
            <person name="Smedile F."/>
            <person name="La Spada G."/>
            <person name="La Cono V."/>
            <person name="Yakimov M.M."/>
        </authorList>
    </citation>
    <scope>NUCLEOTIDE SEQUENCE [LARGE SCALE GENOMIC DNA]</scope>
    <source>
        <strain evidence="2">AArc-Sl</strain>
    </source>
</reference>
<gene>
    <name evidence="1" type="primary">dsrF</name>
    <name evidence="1" type="ORF">AArcSl_2498</name>
</gene>
<dbReference type="InterPro" id="IPR003787">
    <property type="entry name" value="Sulphur_relay_DsrE/F-like"/>
</dbReference>
<dbReference type="InterPro" id="IPR027396">
    <property type="entry name" value="DsrEFH-like"/>
</dbReference>
<evidence type="ECO:0000313" key="1">
    <source>
        <dbReference type="EMBL" id="AUX10119.1"/>
    </source>
</evidence>
<protein>
    <submittedName>
        <fullName evidence="1">tRNA 2-thiouridine synthesizing protein C</fullName>
    </submittedName>
</protein>
<proteinExistence type="predicted"/>
<sequence length="99" mass="10640">MPEGIRAAYGVASGFDRHDVTVLFTEDSVYAAREAADRDALDMDGHVAGLVEQDGNLAVDAGALDSRGIDAEDVDDDIDVLTEDRVAELFEKADHVLTF</sequence>
<dbReference type="SUPFAM" id="SSF75169">
    <property type="entry name" value="DsrEFH-like"/>
    <property type="match status" value="1"/>
</dbReference>
<keyword evidence="2" id="KW-1185">Reference proteome</keyword>